<name>A0A4U8Q1G6_9FIRM</name>
<evidence type="ECO:0000313" key="2">
    <source>
        <dbReference type="Proteomes" id="UP000306509"/>
    </source>
</evidence>
<dbReference type="AlphaFoldDB" id="A0A4U8Q1G6"/>
<dbReference type="EMBL" id="QGQD01000104">
    <property type="protein sequence ID" value="TLC98118.1"/>
    <property type="molecule type" value="Genomic_DNA"/>
</dbReference>
<comment type="caution">
    <text evidence="1">The sequence shown here is derived from an EMBL/GenBank/DDBJ whole genome shotgun (WGS) entry which is preliminary data.</text>
</comment>
<dbReference type="RefSeq" id="WP_138003956.1">
    <property type="nucleotide sequence ID" value="NZ_QGQD01000104.1"/>
</dbReference>
<proteinExistence type="predicted"/>
<accession>A0A4U8Q1G6</accession>
<gene>
    <name evidence="1" type="ORF">DSM106044_05024</name>
</gene>
<dbReference type="STRING" id="180332.GCA_000797495_03437"/>
<reference evidence="1 2" key="1">
    <citation type="journal article" date="2019" name="Anaerobe">
        <title>Detection of Robinsoniella peoriensis in multiple bone samples of a trauma patient.</title>
        <authorList>
            <person name="Schrottner P."/>
            <person name="Hartwich K."/>
            <person name="Bunk B."/>
            <person name="Schober I."/>
            <person name="Helbig S."/>
            <person name="Rudolph W.W."/>
            <person name="Gunzer F."/>
        </authorList>
    </citation>
    <scope>NUCLEOTIDE SEQUENCE [LARGE SCALE GENOMIC DNA]</scope>
    <source>
        <strain evidence="1 2">DSM 106044</strain>
    </source>
</reference>
<sequence length="296" mass="33335" precursor="true">MKKNLWKYGCTLLAGSILILNITGCGKVTAESLMNSMSENMSKVNDYKIDMSADLNASGSMSGVTLDVQAGLDIALQLNVEPQILYADGNIWFKTLGMEQKIDVASYSMKEDPDIINYFQIGKSEWKRNSITNPENDPDVNIYNELTDLSVNLELEDHTSQLEDIECYKLKGLLDTNALRKMADSLYDQFDEAANIYKDVNWAEIEIPIEFYVSKKEKMPVKISVELKPLLMGLMKSIDDQKDLSINCDHLTLNFIYSSFGEIGTISLPQEIKDIQTEKTSEAMNSETENITTKTI</sequence>
<dbReference type="Proteomes" id="UP000306509">
    <property type="component" value="Unassembled WGS sequence"/>
</dbReference>
<organism evidence="1 2">
    <name type="scientific">Robinsoniella peoriensis</name>
    <dbReference type="NCBI Taxonomy" id="180332"/>
    <lineage>
        <taxon>Bacteria</taxon>
        <taxon>Bacillati</taxon>
        <taxon>Bacillota</taxon>
        <taxon>Clostridia</taxon>
        <taxon>Lachnospirales</taxon>
        <taxon>Lachnospiraceae</taxon>
        <taxon>Robinsoniella</taxon>
    </lineage>
</organism>
<protein>
    <submittedName>
        <fullName evidence="1">Uncharacterized protein</fullName>
    </submittedName>
</protein>
<dbReference type="Gene3D" id="2.50.20.20">
    <property type="match status" value="1"/>
</dbReference>
<keyword evidence="2" id="KW-1185">Reference proteome</keyword>
<evidence type="ECO:0000313" key="1">
    <source>
        <dbReference type="EMBL" id="TLC98118.1"/>
    </source>
</evidence>